<organism evidence="1 2">
    <name type="scientific">Suillus placidus</name>
    <dbReference type="NCBI Taxonomy" id="48579"/>
    <lineage>
        <taxon>Eukaryota</taxon>
        <taxon>Fungi</taxon>
        <taxon>Dikarya</taxon>
        <taxon>Basidiomycota</taxon>
        <taxon>Agaricomycotina</taxon>
        <taxon>Agaricomycetes</taxon>
        <taxon>Agaricomycetidae</taxon>
        <taxon>Boletales</taxon>
        <taxon>Suillineae</taxon>
        <taxon>Suillaceae</taxon>
        <taxon>Suillus</taxon>
    </lineage>
</organism>
<dbReference type="InterPro" id="IPR027417">
    <property type="entry name" value="P-loop_NTPase"/>
</dbReference>
<sequence>MKTSYRLDRVDLARLNHGSTTAVITTNELRQVLNARKAQAEAGNALVLCAAVDKMTEDMTMEMRKSLLHLNVTALKTSSTLPGFTMLSVGMPVILRLWNVSTELGITNGAQGTVRHIYTETCSLGFTYATCVLVEFLHSKVQLTGLPKGVFPILPSTWTFTMLLDCNGSQKKVRVSRHQIPIQPAFAVTGHSSQGKTL</sequence>
<protein>
    <submittedName>
        <fullName evidence="1">Uncharacterized protein</fullName>
    </submittedName>
</protein>
<dbReference type="Proteomes" id="UP000714275">
    <property type="component" value="Unassembled WGS sequence"/>
</dbReference>
<feature type="non-terminal residue" evidence="1">
    <location>
        <position position="198"/>
    </location>
</feature>
<gene>
    <name evidence="1" type="ORF">EV702DRAFT_981170</name>
</gene>
<name>A0A9P6ZI61_9AGAM</name>
<dbReference type="AlphaFoldDB" id="A0A9P6ZI61"/>
<keyword evidence="2" id="KW-1185">Reference proteome</keyword>
<evidence type="ECO:0000313" key="2">
    <source>
        <dbReference type="Proteomes" id="UP000714275"/>
    </source>
</evidence>
<dbReference type="OrthoDB" id="432234at2759"/>
<comment type="caution">
    <text evidence="1">The sequence shown here is derived from an EMBL/GenBank/DDBJ whole genome shotgun (WGS) entry which is preliminary data.</text>
</comment>
<dbReference type="EMBL" id="JABBWD010000101">
    <property type="protein sequence ID" value="KAG1766002.1"/>
    <property type="molecule type" value="Genomic_DNA"/>
</dbReference>
<proteinExistence type="predicted"/>
<accession>A0A9P6ZI61</accession>
<dbReference type="SUPFAM" id="SSF52540">
    <property type="entry name" value="P-loop containing nucleoside triphosphate hydrolases"/>
    <property type="match status" value="1"/>
</dbReference>
<evidence type="ECO:0000313" key="1">
    <source>
        <dbReference type="EMBL" id="KAG1766002.1"/>
    </source>
</evidence>
<reference evidence="1" key="1">
    <citation type="journal article" date="2020" name="New Phytol.">
        <title>Comparative genomics reveals dynamic genome evolution in host specialist ectomycorrhizal fungi.</title>
        <authorList>
            <person name="Lofgren L.A."/>
            <person name="Nguyen N.H."/>
            <person name="Vilgalys R."/>
            <person name="Ruytinx J."/>
            <person name="Liao H.L."/>
            <person name="Branco S."/>
            <person name="Kuo A."/>
            <person name="LaButti K."/>
            <person name="Lipzen A."/>
            <person name="Andreopoulos W."/>
            <person name="Pangilinan J."/>
            <person name="Riley R."/>
            <person name="Hundley H."/>
            <person name="Na H."/>
            <person name="Barry K."/>
            <person name="Grigoriev I.V."/>
            <person name="Stajich J.E."/>
            <person name="Kennedy P.G."/>
        </authorList>
    </citation>
    <scope>NUCLEOTIDE SEQUENCE</scope>
    <source>
        <strain evidence="1">DOB743</strain>
    </source>
</reference>